<dbReference type="InterPro" id="IPR036397">
    <property type="entry name" value="RNaseH_sf"/>
</dbReference>
<reference evidence="1" key="1">
    <citation type="submission" date="2023-08" db="EMBL/GenBank/DDBJ databases">
        <authorList>
            <person name="Alioto T."/>
            <person name="Alioto T."/>
            <person name="Gomez Garrido J."/>
        </authorList>
    </citation>
    <scope>NUCLEOTIDE SEQUENCE</scope>
</reference>
<organism evidence="1 2">
    <name type="scientific">Octopus vulgaris</name>
    <name type="common">Common octopus</name>
    <dbReference type="NCBI Taxonomy" id="6645"/>
    <lineage>
        <taxon>Eukaryota</taxon>
        <taxon>Metazoa</taxon>
        <taxon>Spiralia</taxon>
        <taxon>Lophotrochozoa</taxon>
        <taxon>Mollusca</taxon>
        <taxon>Cephalopoda</taxon>
        <taxon>Coleoidea</taxon>
        <taxon>Octopodiformes</taxon>
        <taxon>Octopoda</taxon>
        <taxon>Incirrata</taxon>
        <taxon>Octopodidae</taxon>
        <taxon>Octopus</taxon>
    </lineage>
</organism>
<evidence type="ECO:0008006" key="3">
    <source>
        <dbReference type="Google" id="ProtNLM"/>
    </source>
</evidence>
<name>A0AA36ATF2_OCTVU</name>
<dbReference type="GO" id="GO:0003676">
    <property type="term" value="F:nucleic acid binding"/>
    <property type="evidence" value="ECO:0007669"/>
    <property type="project" value="InterPro"/>
</dbReference>
<dbReference type="EMBL" id="OX597817">
    <property type="protein sequence ID" value="CAI9721779.1"/>
    <property type="molecule type" value="Genomic_DNA"/>
</dbReference>
<dbReference type="Proteomes" id="UP001162480">
    <property type="component" value="Chromosome 4"/>
</dbReference>
<dbReference type="Gene3D" id="3.30.420.10">
    <property type="entry name" value="Ribonuclease H-like superfamily/Ribonuclease H"/>
    <property type="match status" value="1"/>
</dbReference>
<keyword evidence="2" id="KW-1185">Reference proteome</keyword>
<gene>
    <name evidence="1" type="ORF">OCTVUL_1B030285</name>
</gene>
<accession>A0AA36ATF2</accession>
<evidence type="ECO:0000313" key="1">
    <source>
        <dbReference type="EMBL" id="CAI9721779.1"/>
    </source>
</evidence>
<dbReference type="AlphaFoldDB" id="A0AA36ATF2"/>
<evidence type="ECO:0000313" key="2">
    <source>
        <dbReference type="Proteomes" id="UP001162480"/>
    </source>
</evidence>
<sequence>MERPPSIPDLNPIENLWSIVKQKLYEGGKPYNSKVNCTVFSLLHGVINNYLLNILNRDFIDNSTPNERTDIQISKCIPRCSVATLKFSDIEYHTT</sequence>
<proteinExistence type="predicted"/>
<protein>
    <recommendedName>
        <fullName evidence="3">Tc1-like transposase DDE domain-containing protein</fullName>
    </recommendedName>
</protein>